<dbReference type="InterPro" id="IPR011008">
    <property type="entry name" value="Dimeric_a/b-barrel"/>
</dbReference>
<evidence type="ECO:0000259" key="1">
    <source>
        <dbReference type="PROSITE" id="PS51725"/>
    </source>
</evidence>
<feature type="domain" description="ABM" evidence="1">
    <location>
        <begin position="2"/>
        <end position="91"/>
    </location>
</feature>
<protein>
    <submittedName>
        <fullName evidence="2">Antibiotic biosynthesis monooxygenase</fullName>
    </submittedName>
</protein>
<accession>A0A7X8SJU6</accession>
<dbReference type="GO" id="GO:0004497">
    <property type="term" value="F:monooxygenase activity"/>
    <property type="evidence" value="ECO:0007669"/>
    <property type="project" value="UniProtKB-KW"/>
</dbReference>
<reference evidence="2 3" key="1">
    <citation type="submission" date="2020-04" db="EMBL/GenBank/DDBJ databases">
        <title>Flammeovirga sp. SR4, a novel species isolated from seawater.</title>
        <authorList>
            <person name="Wang X."/>
        </authorList>
    </citation>
    <scope>NUCLEOTIDE SEQUENCE [LARGE SCALE GENOMIC DNA]</scope>
    <source>
        <strain evidence="2 3">SR4</strain>
    </source>
</reference>
<dbReference type="PROSITE" id="PS51725">
    <property type="entry name" value="ABM"/>
    <property type="match status" value="1"/>
</dbReference>
<dbReference type="InterPro" id="IPR050404">
    <property type="entry name" value="Heme-degrading_MO"/>
</dbReference>
<dbReference type="Proteomes" id="UP000585050">
    <property type="component" value="Unassembled WGS sequence"/>
</dbReference>
<evidence type="ECO:0000313" key="2">
    <source>
        <dbReference type="EMBL" id="NLR91495.1"/>
    </source>
</evidence>
<proteinExistence type="predicted"/>
<organism evidence="2 3">
    <name type="scientific">Flammeovirga agarivorans</name>
    <dbReference type="NCBI Taxonomy" id="2726742"/>
    <lineage>
        <taxon>Bacteria</taxon>
        <taxon>Pseudomonadati</taxon>
        <taxon>Bacteroidota</taxon>
        <taxon>Cytophagia</taxon>
        <taxon>Cytophagales</taxon>
        <taxon>Flammeovirgaceae</taxon>
        <taxon>Flammeovirga</taxon>
    </lineage>
</organism>
<gene>
    <name evidence="2" type="ORF">HGP29_09775</name>
</gene>
<dbReference type="InterPro" id="IPR007138">
    <property type="entry name" value="ABM_dom"/>
</dbReference>
<dbReference type="SUPFAM" id="SSF54909">
    <property type="entry name" value="Dimeric alpha+beta barrel"/>
    <property type="match status" value="1"/>
</dbReference>
<sequence>MILEVAILQVKQGEENDFERDFKEAGQYISSIQGYHNHTLKKCLEVENKYILLVNWETLENHTVDFRQSDVYQQWKAKLHHYYDPFPTVEHYETIL</sequence>
<dbReference type="Gene3D" id="3.30.70.100">
    <property type="match status" value="1"/>
</dbReference>
<keyword evidence="2" id="KW-0560">Oxidoreductase</keyword>
<keyword evidence="3" id="KW-1185">Reference proteome</keyword>
<dbReference type="EMBL" id="JABAIL010000003">
    <property type="protein sequence ID" value="NLR91495.1"/>
    <property type="molecule type" value="Genomic_DNA"/>
</dbReference>
<comment type="caution">
    <text evidence="2">The sequence shown here is derived from an EMBL/GenBank/DDBJ whole genome shotgun (WGS) entry which is preliminary data.</text>
</comment>
<dbReference type="PANTHER" id="PTHR34474">
    <property type="entry name" value="SIGNAL TRANSDUCTION PROTEIN TRAP"/>
    <property type="match status" value="1"/>
</dbReference>
<dbReference type="RefSeq" id="WP_168882215.1">
    <property type="nucleotide sequence ID" value="NZ_JABAIL010000003.1"/>
</dbReference>
<keyword evidence="2" id="KW-0503">Monooxygenase</keyword>
<dbReference type="Pfam" id="PF03992">
    <property type="entry name" value="ABM"/>
    <property type="match status" value="1"/>
</dbReference>
<evidence type="ECO:0000313" key="3">
    <source>
        <dbReference type="Proteomes" id="UP000585050"/>
    </source>
</evidence>
<name>A0A7X8SJU6_9BACT</name>
<dbReference type="PANTHER" id="PTHR34474:SF2">
    <property type="entry name" value="SIGNAL TRANSDUCTION PROTEIN TRAP"/>
    <property type="match status" value="1"/>
</dbReference>
<dbReference type="AlphaFoldDB" id="A0A7X8SJU6"/>